<evidence type="ECO:0000256" key="3">
    <source>
        <dbReference type="ARBA" id="ARBA00022722"/>
    </source>
</evidence>
<keyword evidence="3 5" id="KW-0540">Nuclease</keyword>
<dbReference type="PANTHER" id="PTHR33317:SF4">
    <property type="entry name" value="POLYNUCLEOTIDYL TRANSFERASE, RIBONUCLEASE H-LIKE SUPERFAMILY PROTEIN"/>
    <property type="match status" value="1"/>
</dbReference>
<protein>
    <recommendedName>
        <fullName evidence="5">Putative pre-16S rRNA nuclease</fullName>
        <ecNumber evidence="5">3.1.-.-</ecNumber>
    </recommendedName>
</protein>
<comment type="similarity">
    <text evidence="5">Belongs to the YqgF HJR family.</text>
</comment>
<reference evidence="7" key="1">
    <citation type="journal article" date="2012" name="Science">
        <title>Fermentation, hydrogen, and sulfur metabolism in multiple uncultivated bacterial phyla.</title>
        <authorList>
            <person name="Wrighton K.C."/>
            <person name="Thomas B.C."/>
            <person name="Sharon I."/>
            <person name="Miller C.S."/>
            <person name="Castelle C.J."/>
            <person name="VerBerkmoes N.C."/>
            <person name="Wilkins M.J."/>
            <person name="Hettich R.L."/>
            <person name="Lipton M.S."/>
            <person name="Williams K.H."/>
            <person name="Long P.E."/>
            <person name="Banfield J.F."/>
        </authorList>
    </citation>
    <scope>NUCLEOTIDE SEQUENCE [LARGE SCALE GENOMIC DNA]</scope>
</reference>
<keyword evidence="2 5" id="KW-0690">Ribosome biogenesis</keyword>
<gene>
    <name evidence="7" type="ORF">ACD_49C00067G0040</name>
</gene>
<dbReference type="InterPro" id="IPR012337">
    <property type="entry name" value="RNaseH-like_sf"/>
</dbReference>
<dbReference type="NCBIfam" id="TIGR00250">
    <property type="entry name" value="RNAse_H_YqgF"/>
    <property type="match status" value="1"/>
</dbReference>
<dbReference type="SUPFAM" id="SSF53098">
    <property type="entry name" value="Ribonuclease H-like"/>
    <property type="match status" value="1"/>
</dbReference>
<evidence type="ECO:0000256" key="5">
    <source>
        <dbReference type="HAMAP-Rule" id="MF_00651"/>
    </source>
</evidence>
<dbReference type="InterPro" id="IPR037027">
    <property type="entry name" value="YqgF/RNaseH-like_dom_sf"/>
</dbReference>
<dbReference type="SMART" id="SM00732">
    <property type="entry name" value="YqgFc"/>
    <property type="match status" value="1"/>
</dbReference>
<dbReference type="EC" id="3.1.-.-" evidence="5"/>
<dbReference type="Gene3D" id="3.30.420.140">
    <property type="entry name" value="YqgF/RNase H-like domain"/>
    <property type="match status" value="1"/>
</dbReference>
<feature type="domain" description="YqgF/RNase H-like" evidence="6">
    <location>
        <begin position="1"/>
        <end position="97"/>
    </location>
</feature>
<comment type="subcellular location">
    <subcellularLocation>
        <location evidence="5">Cytoplasm</location>
    </subcellularLocation>
</comment>
<sequence>MNYLAIDYWTRKIWIAINVENIAVPVCILTNKKWILAELAKIITERKIDKIVIWIANHTDGTESLHTKKIKSFTWVLRKEFWLEVIFHDERFTSFEAKTSMSETWEKDFDSTKLDDIAACIILQSFLDKK</sequence>
<dbReference type="GO" id="GO:0016788">
    <property type="term" value="F:hydrolase activity, acting on ester bonds"/>
    <property type="evidence" value="ECO:0007669"/>
    <property type="project" value="UniProtKB-UniRule"/>
</dbReference>
<evidence type="ECO:0000256" key="4">
    <source>
        <dbReference type="ARBA" id="ARBA00022801"/>
    </source>
</evidence>
<evidence type="ECO:0000256" key="2">
    <source>
        <dbReference type="ARBA" id="ARBA00022517"/>
    </source>
</evidence>
<evidence type="ECO:0000313" key="7">
    <source>
        <dbReference type="EMBL" id="EKD66054.1"/>
    </source>
</evidence>
<dbReference type="GO" id="GO:0005829">
    <property type="term" value="C:cytosol"/>
    <property type="evidence" value="ECO:0007669"/>
    <property type="project" value="TreeGrafter"/>
</dbReference>
<dbReference type="GO" id="GO:0004518">
    <property type="term" value="F:nuclease activity"/>
    <property type="evidence" value="ECO:0007669"/>
    <property type="project" value="UniProtKB-KW"/>
</dbReference>
<dbReference type="GO" id="GO:0000967">
    <property type="term" value="P:rRNA 5'-end processing"/>
    <property type="evidence" value="ECO:0007669"/>
    <property type="project" value="UniProtKB-UniRule"/>
</dbReference>
<keyword evidence="4 5" id="KW-0378">Hydrolase</keyword>
<proteinExistence type="inferred from homology"/>
<keyword evidence="1 5" id="KW-0963">Cytoplasm</keyword>
<dbReference type="InterPro" id="IPR006641">
    <property type="entry name" value="YqgF/RNaseH-like_dom"/>
</dbReference>
<evidence type="ECO:0000259" key="6">
    <source>
        <dbReference type="SMART" id="SM00732"/>
    </source>
</evidence>
<dbReference type="EMBL" id="AMFJ01021653">
    <property type="protein sequence ID" value="EKD66054.1"/>
    <property type="molecule type" value="Genomic_DNA"/>
</dbReference>
<dbReference type="Pfam" id="PF03652">
    <property type="entry name" value="RuvX"/>
    <property type="match status" value="1"/>
</dbReference>
<evidence type="ECO:0000256" key="1">
    <source>
        <dbReference type="ARBA" id="ARBA00022490"/>
    </source>
</evidence>
<dbReference type="PANTHER" id="PTHR33317">
    <property type="entry name" value="POLYNUCLEOTIDYL TRANSFERASE, RIBONUCLEASE H-LIKE SUPERFAMILY PROTEIN"/>
    <property type="match status" value="1"/>
</dbReference>
<dbReference type="CDD" id="cd16964">
    <property type="entry name" value="YqgF"/>
    <property type="match status" value="1"/>
</dbReference>
<dbReference type="AlphaFoldDB" id="K2BUZ2"/>
<dbReference type="InterPro" id="IPR005227">
    <property type="entry name" value="YqgF"/>
</dbReference>
<accession>K2BUZ2</accession>
<name>K2BUZ2_9BACT</name>
<dbReference type="HAMAP" id="MF_00651">
    <property type="entry name" value="Nuclease_YqgF"/>
    <property type="match status" value="1"/>
</dbReference>
<comment type="function">
    <text evidence="5">Could be a nuclease involved in processing of the 5'-end of pre-16S rRNA.</text>
</comment>
<organism evidence="7">
    <name type="scientific">uncultured bacterium</name>
    <name type="common">gcode 4</name>
    <dbReference type="NCBI Taxonomy" id="1234023"/>
    <lineage>
        <taxon>Bacteria</taxon>
        <taxon>environmental samples</taxon>
    </lineage>
</organism>
<comment type="caution">
    <text evidence="7">The sequence shown here is derived from an EMBL/GenBank/DDBJ whole genome shotgun (WGS) entry which is preliminary data.</text>
</comment>